<dbReference type="AlphaFoldDB" id="A0A223NTG4"/>
<dbReference type="InterPro" id="IPR051200">
    <property type="entry name" value="Host-pathogen_enzymatic-act"/>
</dbReference>
<keyword evidence="1" id="KW-0732">Signal</keyword>
<dbReference type="RefSeq" id="WP_094569493.1">
    <property type="nucleotide sequence ID" value="NZ_CP022743.1"/>
</dbReference>
<dbReference type="PANTHER" id="PTHR47197:SF3">
    <property type="entry name" value="DIHYDRO-HEME D1 DEHYDROGENASE"/>
    <property type="match status" value="1"/>
</dbReference>
<reference evidence="2 3" key="1">
    <citation type="submission" date="2017-08" db="EMBL/GenBank/DDBJ databases">
        <title>Complete genome sequence of Mucilaginibacter sp. strain BJC16-A31.</title>
        <authorList>
            <consortium name="Henan University of Science and Technology"/>
            <person name="You X."/>
        </authorList>
    </citation>
    <scope>NUCLEOTIDE SEQUENCE [LARGE SCALE GENOMIC DNA]</scope>
    <source>
        <strain evidence="2 3">BJC16-A31</strain>
    </source>
</reference>
<evidence type="ECO:0000313" key="3">
    <source>
        <dbReference type="Proteomes" id="UP000215002"/>
    </source>
</evidence>
<dbReference type="KEGG" id="muc:MuYL_1064"/>
<feature type="chain" id="PRO_5013030666" description="YVTN family beta-propeller domain-containing protein" evidence="1">
    <location>
        <begin position="20"/>
        <end position="344"/>
    </location>
</feature>
<sequence>MKPILKLFCVVLLGTICNAPLHLTAQKKTGFKVLTSFPIKSAGGWDYITVDGASKRIYVSHGMQVNILDVATGDSVGVIPDTKGVHGIALAPDLNKGYTSNGRANTVTVFDLKTNQVLKQIAAGTNPDAIFYDEFSRKIYAFNGRSKDATVIDAASDMVVATIPLGGKPETGVSDGKGKVFVNIEDTNEEVEIDAATFKILNRWKLDGGEEPSGLAIDRATNRLFIGCGGSKTMVVMDAANGKIFGKYPIGGCDGVAFDPELKQAYASNGEGTISVIRELSAGKFEFVENIKSEKGARTIGIDLLTHKLYLPTAQTKPVAPTAENAHPRPEPIAGTFHIVVVGK</sequence>
<dbReference type="PANTHER" id="PTHR47197">
    <property type="entry name" value="PROTEIN NIRF"/>
    <property type="match status" value="1"/>
</dbReference>
<keyword evidence="3" id="KW-1185">Reference proteome</keyword>
<name>A0A223NTG4_9SPHI</name>
<dbReference type="Proteomes" id="UP000215002">
    <property type="component" value="Chromosome"/>
</dbReference>
<accession>A0A223NTG4</accession>
<organism evidence="2 3">
    <name type="scientific">Mucilaginibacter xinganensis</name>
    <dbReference type="NCBI Taxonomy" id="1234841"/>
    <lineage>
        <taxon>Bacteria</taxon>
        <taxon>Pseudomonadati</taxon>
        <taxon>Bacteroidota</taxon>
        <taxon>Sphingobacteriia</taxon>
        <taxon>Sphingobacteriales</taxon>
        <taxon>Sphingobacteriaceae</taxon>
        <taxon>Mucilaginibacter</taxon>
    </lineage>
</organism>
<evidence type="ECO:0000313" key="2">
    <source>
        <dbReference type="EMBL" id="ASU32964.1"/>
    </source>
</evidence>
<proteinExistence type="predicted"/>
<dbReference type="SUPFAM" id="SSF51004">
    <property type="entry name" value="C-terminal (heme d1) domain of cytochrome cd1-nitrite reductase"/>
    <property type="match status" value="1"/>
</dbReference>
<dbReference type="OrthoDB" id="7187796at2"/>
<protein>
    <recommendedName>
        <fullName evidence="4">YVTN family beta-propeller domain-containing protein</fullName>
    </recommendedName>
</protein>
<dbReference type="EMBL" id="CP022743">
    <property type="protein sequence ID" value="ASU32964.1"/>
    <property type="molecule type" value="Genomic_DNA"/>
</dbReference>
<dbReference type="InterPro" id="IPR015943">
    <property type="entry name" value="WD40/YVTN_repeat-like_dom_sf"/>
</dbReference>
<evidence type="ECO:0008006" key="4">
    <source>
        <dbReference type="Google" id="ProtNLM"/>
    </source>
</evidence>
<gene>
    <name evidence="2" type="ORF">MuYL_1064</name>
</gene>
<dbReference type="InterPro" id="IPR011048">
    <property type="entry name" value="Haem_d1_sf"/>
</dbReference>
<dbReference type="Gene3D" id="2.130.10.10">
    <property type="entry name" value="YVTN repeat-like/Quinoprotein amine dehydrogenase"/>
    <property type="match status" value="2"/>
</dbReference>
<evidence type="ECO:0000256" key="1">
    <source>
        <dbReference type="SAM" id="SignalP"/>
    </source>
</evidence>
<feature type="signal peptide" evidence="1">
    <location>
        <begin position="1"/>
        <end position="19"/>
    </location>
</feature>